<dbReference type="EMBL" id="BTGU01000001">
    <property type="protein sequence ID" value="GMN24453.1"/>
    <property type="molecule type" value="Genomic_DNA"/>
</dbReference>
<keyword evidence="3" id="KW-1185">Reference proteome</keyword>
<name>A0AA87YW72_FICCA</name>
<feature type="region of interest" description="Disordered" evidence="1">
    <location>
        <begin position="37"/>
        <end position="61"/>
    </location>
</feature>
<protein>
    <submittedName>
        <fullName evidence="2">Uncharacterized protein</fullName>
    </submittedName>
</protein>
<evidence type="ECO:0000313" key="3">
    <source>
        <dbReference type="Proteomes" id="UP001187192"/>
    </source>
</evidence>
<accession>A0AA87YW72</accession>
<evidence type="ECO:0000256" key="1">
    <source>
        <dbReference type="SAM" id="MobiDB-lite"/>
    </source>
</evidence>
<reference evidence="2" key="1">
    <citation type="submission" date="2023-07" db="EMBL/GenBank/DDBJ databases">
        <title>draft genome sequence of fig (Ficus carica).</title>
        <authorList>
            <person name="Takahashi T."/>
            <person name="Nishimura K."/>
        </authorList>
    </citation>
    <scope>NUCLEOTIDE SEQUENCE</scope>
</reference>
<proteinExistence type="predicted"/>
<sequence length="61" mass="6628">METRRLRLRVTTVNCTVAEMSGRSGGETFKLCAWQPQTTARGGGDEPEVEVGDAGEEERDG</sequence>
<dbReference type="Proteomes" id="UP001187192">
    <property type="component" value="Unassembled WGS sequence"/>
</dbReference>
<gene>
    <name evidence="2" type="ORF">TIFTF001_000576</name>
</gene>
<feature type="compositionally biased region" description="Acidic residues" evidence="1">
    <location>
        <begin position="45"/>
        <end position="61"/>
    </location>
</feature>
<comment type="caution">
    <text evidence="2">The sequence shown here is derived from an EMBL/GenBank/DDBJ whole genome shotgun (WGS) entry which is preliminary data.</text>
</comment>
<organism evidence="2 3">
    <name type="scientific">Ficus carica</name>
    <name type="common">Common fig</name>
    <dbReference type="NCBI Taxonomy" id="3494"/>
    <lineage>
        <taxon>Eukaryota</taxon>
        <taxon>Viridiplantae</taxon>
        <taxon>Streptophyta</taxon>
        <taxon>Embryophyta</taxon>
        <taxon>Tracheophyta</taxon>
        <taxon>Spermatophyta</taxon>
        <taxon>Magnoliopsida</taxon>
        <taxon>eudicotyledons</taxon>
        <taxon>Gunneridae</taxon>
        <taxon>Pentapetalae</taxon>
        <taxon>rosids</taxon>
        <taxon>fabids</taxon>
        <taxon>Rosales</taxon>
        <taxon>Moraceae</taxon>
        <taxon>Ficeae</taxon>
        <taxon>Ficus</taxon>
    </lineage>
</organism>
<dbReference type="AlphaFoldDB" id="A0AA87YW72"/>
<evidence type="ECO:0000313" key="2">
    <source>
        <dbReference type="EMBL" id="GMN24453.1"/>
    </source>
</evidence>